<dbReference type="EMBL" id="JACCAS010000001">
    <property type="protein sequence ID" value="NYH21422.1"/>
    <property type="molecule type" value="Genomic_DNA"/>
</dbReference>
<reference evidence="2 3" key="1">
    <citation type="submission" date="2020-07" db="EMBL/GenBank/DDBJ databases">
        <title>Exploring microbial biodiversity for novel pathways involved in the catabolism of aromatic compounds derived from lignin.</title>
        <authorList>
            <person name="Elkins J."/>
        </authorList>
    </citation>
    <scope>NUCLEOTIDE SEQUENCE [LARGE SCALE GENOMIC DNA]</scope>
    <source>
        <strain evidence="2 3">H2C3C</strain>
    </source>
</reference>
<evidence type="ECO:0000313" key="3">
    <source>
        <dbReference type="Proteomes" id="UP000540929"/>
    </source>
</evidence>
<dbReference type="AlphaFoldDB" id="A0A7Y9WIM0"/>
<comment type="caution">
    <text evidence="2">The sequence shown here is derived from an EMBL/GenBank/DDBJ whole genome shotgun (WGS) entry which is preliminary data.</text>
</comment>
<evidence type="ECO:0000259" key="1">
    <source>
        <dbReference type="Pfam" id="PF13392"/>
    </source>
</evidence>
<organism evidence="2 3">
    <name type="scientific">Paraburkholderia bryophila</name>
    <dbReference type="NCBI Taxonomy" id="420952"/>
    <lineage>
        <taxon>Bacteria</taxon>
        <taxon>Pseudomonadati</taxon>
        <taxon>Pseudomonadota</taxon>
        <taxon>Betaproteobacteria</taxon>
        <taxon>Burkholderiales</taxon>
        <taxon>Burkholderiaceae</taxon>
        <taxon>Paraburkholderia</taxon>
    </lineage>
</organism>
<dbReference type="InterPro" id="IPR044925">
    <property type="entry name" value="His-Me_finger_sf"/>
</dbReference>
<feature type="domain" description="HNH nuclease" evidence="1">
    <location>
        <begin position="45"/>
        <end position="89"/>
    </location>
</feature>
<proteinExistence type="predicted"/>
<keyword evidence="3" id="KW-1185">Reference proteome</keyword>
<name>A0A7Y9WIM0_9BURK</name>
<dbReference type="SUPFAM" id="SSF54060">
    <property type="entry name" value="His-Me finger endonucleases"/>
    <property type="match status" value="1"/>
</dbReference>
<protein>
    <recommendedName>
        <fullName evidence="1">HNH nuclease domain-containing protein</fullName>
    </recommendedName>
</protein>
<dbReference type="InterPro" id="IPR003615">
    <property type="entry name" value="HNH_nuc"/>
</dbReference>
<evidence type="ECO:0000313" key="2">
    <source>
        <dbReference type="EMBL" id="NYH21422.1"/>
    </source>
</evidence>
<sequence length="157" mass="17362">MAFNKLSLQDKLLTKTERVGECLVWTGQKCPKGYGRIRIGGKLRRAHIVHYELHHGPVPTGKVLLHSCDTPACIHLGHLSPGTQLENVRDMFAKGRANKARGEKASKAKLTAEQVLEIRRRYEPGKYGRGSRVLAKEFGVSSASILAVVKGESWAHI</sequence>
<accession>A0A7Y9WIM0</accession>
<dbReference type="Proteomes" id="UP000540929">
    <property type="component" value="Unassembled WGS sequence"/>
</dbReference>
<dbReference type="Pfam" id="PF13392">
    <property type="entry name" value="HNH_3"/>
    <property type="match status" value="1"/>
</dbReference>
<dbReference type="RefSeq" id="WP_179742909.1">
    <property type="nucleotide sequence ID" value="NZ_JACCAS010000001.1"/>
</dbReference>
<gene>
    <name evidence="2" type="ORF">GGD40_000901</name>
</gene>